<name>A0A3E0L6G2_9CHRO</name>
<dbReference type="Proteomes" id="UP000256873">
    <property type="component" value="Unassembled WGS sequence"/>
</dbReference>
<gene>
    <name evidence="1" type="ORF">DWQ54_08810</name>
</gene>
<evidence type="ECO:0000313" key="1">
    <source>
        <dbReference type="EMBL" id="REJ42986.1"/>
    </source>
</evidence>
<proteinExistence type="predicted"/>
<comment type="caution">
    <text evidence="1">The sequence shown here is derived from an EMBL/GenBank/DDBJ whole genome shotgun (WGS) entry which is preliminary data.</text>
</comment>
<sequence length="113" mass="12498">MKRKVNTKGSPTCSSSKAVKVPRLDSLSQINLNAAGLDVGDREIYACVPSGRTEQSVRVFPTFTADLNALAQWLRECQVTRDFQKINYSFSRIIIILGVWEVGIDGCPLLPIL</sequence>
<evidence type="ECO:0000313" key="2">
    <source>
        <dbReference type="Proteomes" id="UP000256873"/>
    </source>
</evidence>
<dbReference type="AlphaFoldDB" id="A0A3E0L6G2"/>
<dbReference type="EMBL" id="QQWC01000002">
    <property type="protein sequence ID" value="REJ42986.1"/>
    <property type="molecule type" value="Genomic_DNA"/>
</dbReference>
<protein>
    <submittedName>
        <fullName evidence="1">Uncharacterized protein</fullName>
    </submittedName>
</protein>
<accession>A0A3E0L6G2</accession>
<organism evidence="1 2">
    <name type="scientific">Microcystis flos-aquae TF09</name>
    <dbReference type="NCBI Taxonomy" id="2060473"/>
    <lineage>
        <taxon>Bacteria</taxon>
        <taxon>Bacillati</taxon>
        <taxon>Cyanobacteriota</taxon>
        <taxon>Cyanophyceae</taxon>
        <taxon>Oscillatoriophycideae</taxon>
        <taxon>Chroococcales</taxon>
        <taxon>Microcystaceae</taxon>
        <taxon>Microcystis</taxon>
    </lineage>
</organism>
<reference evidence="1 2" key="1">
    <citation type="submission" date="2017-10" db="EMBL/GenBank/DDBJ databases">
        <title>A large-scale comparative metagenomic study reveals the eutrophication-driven functional interactions in six Microcystis-epibionts communities.</title>
        <authorList>
            <person name="Li Q."/>
            <person name="Lin F."/>
        </authorList>
    </citation>
    <scope>NUCLEOTIDE SEQUENCE [LARGE SCALE GENOMIC DNA]</scope>
    <source>
        <strain evidence="1">TF09</strain>
    </source>
</reference>